<reference evidence="2" key="1">
    <citation type="submission" date="2021-02" db="EMBL/GenBank/DDBJ databases">
        <title>Sequencing the genomes of 1000 actinobacteria strains.</title>
        <authorList>
            <person name="Klenk H.-P."/>
        </authorList>
    </citation>
    <scope>NUCLEOTIDE SEQUENCE</scope>
    <source>
        <strain evidence="2">DSM 22850</strain>
    </source>
</reference>
<dbReference type="InterPro" id="IPR043129">
    <property type="entry name" value="ATPase_NBD"/>
</dbReference>
<evidence type="ECO:0000313" key="2">
    <source>
        <dbReference type="EMBL" id="MBP1325076.1"/>
    </source>
</evidence>
<feature type="domain" description="Actin-like protein N-terminal" evidence="1">
    <location>
        <begin position="8"/>
        <end position="197"/>
    </location>
</feature>
<evidence type="ECO:0000259" key="1">
    <source>
        <dbReference type="Pfam" id="PF17989"/>
    </source>
</evidence>
<gene>
    <name evidence="2" type="ORF">JOF28_000308</name>
</gene>
<dbReference type="CDD" id="cd24023">
    <property type="entry name" value="ASKHA_NBD_ParM_Alp7A-like"/>
    <property type="match status" value="1"/>
</dbReference>
<comment type="caution">
    <text evidence="2">The sequence shown here is derived from an EMBL/GenBank/DDBJ whole genome shotgun (WGS) entry which is preliminary data.</text>
</comment>
<accession>A0A940PVQ6</accession>
<dbReference type="Pfam" id="PF17989">
    <property type="entry name" value="ALP_N"/>
    <property type="match status" value="1"/>
</dbReference>
<dbReference type="Proteomes" id="UP000675163">
    <property type="component" value="Unassembled WGS sequence"/>
</dbReference>
<dbReference type="AlphaFoldDB" id="A0A940PVQ6"/>
<proteinExistence type="predicted"/>
<protein>
    <submittedName>
        <fullName evidence="2">Plasmid segregation protein ParM</fullName>
    </submittedName>
</protein>
<dbReference type="InterPro" id="IPR040607">
    <property type="entry name" value="ALP_N"/>
</dbReference>
<evidence type="ECO:0000313" key="3">
    <source>
        <dbReference type="Proteomes" id="UP000675163"/>
    </source>
</evidence>
<keyword evidence="3" id="KW-1185">Reference proteome</keyword>
<name>A0A940PVQ6_9MICO</name>
<sequence>MTVNIIAGADIGNGYTKAVLKDVTSERTDEVDMPSLVRIVTHDKQNPTPDSEVATVFNSDVSFYNRLDARFETPLVSDQHRRLFGTSALDSKGAIEEFDTVSGASKAQQQLSKVLVLGTIAAKALKDYVSAEGILPTDELDVSATVALALPVHEYLRHRGTYADELLAHEQAHTVIIENFETKVRVNITFAEVIVNAEGASAQSAIAAHGESLIQYMLDEARTHNDAHATALVGIEASDIAEAKGAIGIDIGDGTTGFIATQGTDAVFNDNASRSFDRGYGSVLQDALDAMTSAGEGTAFSSRKHLAEYLLATPNRLDKQRHAHVKGYVDTEVKLFVSEVAKHLAESLRTASSAQVLYVYGGGSGAIREHLYPVLQETISRTKPGSFVPVMYLDAGFSRNLNREGLFIAAKDAAAK</sequence>
<organism evidence="2 3">
    <name type="scientific">Leucobacter exalbidus</name>
    <dbReference type="NCBI Taxonomy" id="662960"/>
    <lineage>
        <taxon>Bacteria</taxon>
        <taxon>Bacillati</taxon>
        <taxon>Actinomycetota</taxon>
        <taxon>Actinomycetes</taxon>
        <taxon>Micrococcales</taxon>
        <taxon>Microbacteriaceae</taxon>
        <taxon>Leucobacter</taxon>
    </lineage>
</organism>
<dbReference type="EMBL" id="JAFIDA010000001">
    <property type="protein sequence ID" value="MBP1325076.1"/>
    <property type="molecule type" value="Genomic_DNA"/>
</dbReference>
<dbReference type="Gene3D" id="3.30.420.40">
    <property type="match status" value="2"/>
</dbReference>
<dbReference type="RefSeq" id="WP_209704157.1">
    <property type="nucleotide sequence ID" value="NZ_JAFIDA010000001.1"/>
</dbReference>
<dbReference type="SUPFAM" id="SSF53067">
    <property type="entry name" value="Actin-like ATPase domain"/>
    <property type="match status" value="1"/>
</dbReference>